<dbReference type="Gene3D" id="3.10.450.50">
    <property type="match status" value="1"/>
</dbReference>
<evidence type="ECO:0000313" key="2">
    <source>
        <dbReference type="Proteomes" id="UP000179636"/>
    </source>
</evidence>
<dbReference type="RefSeq" id="WP_070947250.1">
    <property type="nucleotide sequence ID" value="NZ_MLCL01000017.1"/>
</dbReference>
<protein>
    <recommendedName>
        <fullName evidence="3">Ester cyclase</fullName>
    </recommendedName>
</protein>
<dbReference type="GO" id="GO:0030638">
    <property type="term" value="P:polyketide metabolic process"/>
    <property type="evidence" value="ECO:0007669"/>
    <property type="project" value="InterPro"/>
</dbReference>
<dbReference type="Proteomes" id="UP000179636">
    <property type="component" value="Unassembled WGS sequence"/>
</dbReference>
<dbReference type="InterPro" id="IPR032710">
    <property type="entry name" value="NTF2-like_dom_sf"/>
</dbReference>
<dbReference type="OrthoDB" id="4539871at2"/>
<evidence type="ECO:0000313" key="1">
    <source>
        <dbReference type="EMBL" id="OHT78434.1"/>
    </source>
</evidence>
<dbReference type="AlphaFoldDB" id="A0A1Q9WGJ9"/>
<dbReference type="PANTHER" id="PTHR38436">
    <property type="entry name" value="POLYKETIDE CYCLASE SNOAL-LIKE DOMAIN"/>
    <property type="match status" value="1"/>
</dbReference>
<evidence type="ECO:0008006" key="3">
    <source>
        <dbReference type="Google" id="ProtNLM"/>
    </source>
</evidence>
<dbReference type="EMBL" id="MLHV01000070">
    <property type="protein sequence ID" value="OHT78434.1"/>
    <property type="molecule type" value="Genomic_DNA"/>
</dbReference>
<dbReference type="InterPro" id="IPR009959">
    <property type="entry name" value="Cyclase_SnoaL-like"/>
</dbReference>
<accession>A0A1S1JD32</accession>
<dbReference type="STRING" id="1908205.BKG60_03830"/>
<proteinExistence type="predicted"/>
<comment type="caution">
    <text evidence="1">The sequence shown here is derived from an EMBL/GenBank/DDBJ whole genome shotgun (WGS) entry which is preliminary data.</text>
</comment>
<keyword evidence="2" id="KW-1185">Reference proteome</keyword>
<sequence length="142" mass="15228">MSEDKTTELARRFVEAAWSNSGGYATLEALAAPEFSVKYSLMPAPIEGVEAYCALLRQTRASLEDIYIKFVHVATQGNTAVFSWEGGGTHKGEIMGIPGTGGALHWTGISIVEVTDGKVTKEWGEEDSARVLRQLGVIPAGI</sequence>
<name>A0A1Q9WGJ9_9MYCO</name>
<dbReference type="Pfam" id="PF07366">
    <property type="entry name" value="SnoaL"/>
    <property type="match status" value="1"/>
</dbReference>
<dbReference type="PANTHER" id="PTHR38436:SF1">
    <property type="entry name" value="ESTER CYCLASE"/>
    <property type="match status" value="1"/>
</dbReference>
<organism evidence="1 2">
    <name type="scientific">Mycobacterium syngnathidarum</name>
    <dbReference type="NCBI Taxonomy" id="1908205"/>
    <lineage>
        <taxon>Bacteria</taxon>
        <taxon>Bacillati</taxon>
        <taxon>Actinomycetota</taxon>
        <taxon>Actinomycetes</taxon>
        <taxon>Mycobacteriales</taxon>
        <taxon>Mycobacteriaceae</taxon>
        <taxon>Mycobacterium</taxon>
    </lineage>
</organism>
<reference evidence="1 2" key="1">
    <citation type="submission" date="2016-10" db="EMBL/GenBank/DDBJ databases">
        <title>Evaluation of Human, Animal and Environmental Mycobacterium chelonae Isolates by Core Genome Phylogenomic Analysis, Targeted Gene Comparison, and Anti-microbial Susceptibility Patterns: A Tale of Mistaken Identities.</title>
        <authorList>
            <person name="Fogelson S.B."/>
            <person name="Camus A.C."/>
            <person name="Lorenz W."/>
            <person name="Vasireddy R."/>
            <person name="Vasireddy S."/>
            <person name="Smith T."/>
            <person name="Brown-Elliott B.A."/>
            <person name="Wallace R.J.Jr."/>
            <person name="Hasan N.A."/>
            <person name="Reischl U."/>
            <person name="Sanchez S."/>
        </authorList>
    </citation>
    <scope>NUCLEOTIDE SEQUENCE [LARGE SCALE GENOMIC DNA]</scope>
    <source>
        <strain evidence="1 2">24999</strain>
    </source>
</reference>
<accession>A0A1Q9WGJ9</accession>
<dbReference type="SUPFAM" id="SSF54427">
    <property type="entry name" value="NTF2-like"/>
    <property type="match status" value="1"/>
</dbReference>
<gene>
    <name evidence="1" type="ORF">BKG61_30230</name>
</gene>